<dbReference type="Pfam" id="PF14281">
    <property type="entry name" value="PDDEXK_4"/>
    <property type="match status" value="1"/>
</dbReference>
<proteinExistence type="predicted"/>
<reference evidence="1 2" key="1">
    <citation type="submission" date="2017-08" db="EMBL/GenBank/DDBJ databases">
        <title>Salimicrobium alkalisoli sp. nov., isolated from saline alkaline soil.</title>
        <authorList>
            <person name="Zhang G."/>
            <person name="Xiong Q."/>
        </authorList>
    </citation>
    <scope>NUCLEOTIDE SEQUENCE [LARGE SCALE GENOMIC DNA]</scope>
    <source>
        <strain evidence="1 2">WN024</strain>
    </source>
</reference>
<evidence type="ECO:0008006" key="3">
    <source>
        <dbReference type="Google" id="ProtNLM"/>
    </source>
</evidence>
<dbReference type="Proteomes" id="UP000217561">
    <property type="component" value="Unassembled WGS sequence"/>
</dbReference>
<accession>A0ABX4HUR6</accession>
<dbReference type="InterPro" id="IPR029470">
    <property type="entry name" value="PDDEXK_4"/>
</dbReference>
<name>A0ABX4HUR6_9BACI</name>
<sequence length="402" mass="48111">MHKIATEEHLERMEEIYSYIKDENAETNESIITILGKNFYDEDLISNYFSYILNPNSNGIGYLPLYNFLEMLNIPTHTIEPDHLDIQREYLLPNNRRIDFLITLNKDHVIAIEHKVFSGEHRNQTIDYECELRKVYESVESETEKTEITYVFLSPYGKHPLNDNFIPVSYAHLVKMLREIPVDFTRDVRKAVFFHEFISHLEGYFLNNQKLELSKKSSLYMKHLNTIKDLEHQFNVDYHNIFHYIKNTMKQYFEANVEGQWEFDFSEKRSYHQIYKPSWKSRGLDIHFELKLDQEKLVNEQLIFQLDIEGAHKKDFEVSHSNNFEKELETHLDDKNILCKGSYRGEWKAKYSFAEKTYHILSPEYLHKEDKLKAALEEMVEDFRPFIDIVDKETKAFSQTQI</sequence>
<evidence type="ECO:0000313" key="1">
    <source>
        <dbReference type="EMBL" id="PBB06938.1"/>
    </source>
</evidence>
<keyword evidence="2" id="KW-1185">Reference proteome</keyword>
<comment type="caution">
    <text evidence="1">The sequence shown here is derived from an EMBL/GenBank/DDBJ whole genome shotgun (WGS) entry which is preliminary data.</text>
</comment>
<evidence type="ECO:0000313" key="2">
    <source>
        <dbReference type="Proteomes" id="UP000217561"/>
    </source>
</evidence>
<dbReference type="EMBL" id="NSGH01000001">
    <property type="protein sequence ID" value="PBB06938.1"/>
    <property type="molecule type" value="Genomic_DNA"/>
</dbReference>
<dbReference type="RefSeq" id="WP_095820854.1">
    <property type="nucleotide sequence ID" value="NZ_NSGH01000001.1"/>
</dbReference>
<gene>
    <name evidence="1" type="ORF">CKW00_00315</name>
</gene>
<organism evidence="1 2">
    <name type="scientific">Salimicrobium humidisoli</name>
    <dbReference type="NCBI Taxonomy" id="2029857"/>
    <lineage>
        <taxon>Bacteria</taxon>
        <taxon>Bacillati</taxon>
        <taxon>Bacillota</taxon>
        <taxon>Bacilli</taxon>
        <taxon>Bacillales</taxon>
        <taxon>Bacillaceae</taxon>
        <taxon>Salimicrobium</taxon>
    </lineage>
</organism>
<protein>
    <recommendedName>
        <fullName evidence="3">PD-(D/E)XK nuclease superfamily protein</fullName>
    </recommendedName>
</protein>